<dbReference type="Proteomes" id="UP000314294">
    <property type="component" value="Unassembled WGS sequence"/>
</dbReference>
<organism evidence="1 2">
    <name type="scientific">Liparis tanakae</name>
    <name type="common">Tanaka's snailfish</name>
    <dbReference type="NCBI Taxonomy" id="230148"/>
    <lineage>
        <taxon>Eukaryota</taxon>
        <taxon>Metazoa</taxon>
        <taxon>Chordata</taxon>
        <taxon>Craniata</taxon>
        <taxon>Vertebrata</taxon>
        <taxon>Euteleostomi</taxon>
        <taxon>Actinopterygii</taxon>
        <taxon>Neopterygii</taxon>
        <taxon>Teleostei</taxon>
        <taxon>Neoteleostei</taxon>
        <taxon>Acanthomorphata</taxon>
        <taxon>Eupercaria</taxon>
        <taxon>Perciformes</taxon>
        <taxon>Cottioidei</taxon>
        <taxon>Cottales</taxon>
        <taxon>Liparidae</taxon>
        <taxon>Liparis</taxon>
    </lineage>
</organism>
<name>A0A4Z2HAR8_9TELE</name>
<evidence type="ECO:0000313" key="1">
    <source>
        <dbReference type="EMBL" id="TNN61984.1"/>
    </source>
</evidence>
<gene>
    <name evidence="1" type="ORF">EYF80_027819</name>
</gene>
<accession>A0A4Z2HAR8</accession>
<keyword evidence="2" id="KW-1185">Reference proteome</keyword>
<reference evidence="1 2" key="1">
    <citation type="submission" date="2019-03" db="EMBL/GenBank/DDBJ databases">
        <title>First draft genome of Liparis tanakae, snailfish: a comprehensive survey of snailfish specific genes.</title>
        <authorList>
            <person name="Kim W."/>
            <person name="Song I."/>
            <person name="Jeong J.-H."/>
            <person name="Kim D."/>
            <person name="Kim S."/>
            <person name="Ryu S."/>
            <person name="Song J.Y."/>
            <person name="Lee S.K."/>
        </authorList>
    </citation>
    <scope>NUCLEOTIDE SEQUENCE [LARGE SCALE GENOMIC DNA]</scope>
    <source>
        <tissue evidence="1">Muscle</tissue>
    </source>
</reference>
<protein>
    <submittedName>
        <fullName evidence="1">Uncharacterized protein</fullName>
    </submittedName>
</protein>
<dbReference type="AlphaFoldDB" id="A0A4Z2HAR8"/>
<comment type="caution">
    <text evidence="1">The sequence shown here is derived from an EMBL/GenBank/DDBJ whole genome shotgun (WGS) entry which is preliminary data.</text>
</comment>
<dbReference type="EMBL" id="SRLO01000304">
    <property type="protein sequence ID" value="TNN61984.1"/>
    <property type="molecule type" value="Genomic_DNA"/>
</dbReference>
<proteinExistence type="predicted"/>
<sequence>MGVASRTCCSIQECCPLMAARNCRISLVLSVLPAPDSPLSRGEEHPELNIQHTEADVVGGVDGEQLVRVDCYQDGAERGERGTHIDDVLVVADEQVAEDAGFVEVAQADHVLHPVDGGRNLDLSRVAQLDHGSHGDVKLSARFKSFLRCPLDGEAAVLYAVHDFKCKNRFNCGAVMKQIDQIEGDVQTELWDSDES</sequence>
<evidence type="ECO:0000313" key="2">
    <source>
        <dbReference type="Proteomes" id="UP000314294"/>
    </source>
</evidence>